<dbReference type="Gramene" id="OE9A115302T1">
    <property type="protein sequence ID" value="OE9A115302C1"/>
    <property type="gene ID" value="OE9A115302"/>
</dbReference>
<dbReference type="EMBL" id="CACTIH010005985">
    <property type="protein sequence ID" value="CAA3003555.1"/>
    <property type="molecule type" value="Genomic_DNA"/>
</dbReference>
<keyword evidence="3" id="KW-1185">Reference proteome</keyword>
<dbReference type="PANTHER" id="PTHR34680">
    <property type="entry name" value="EXPRESSED PROTEIN"/>
    <property type="match status" value="1"/>
</dbReference>
<feature type="non-terminal residue" evidence="2">
    <location>
        <position position="1"/>
    </location>
</feature>
<reference evidence="2 3" key="1">
    <citation type="submission" date="2019-12" db="EMBL/GenBank/DDBJ databases">
        <authorList>
            <person name="Alioto T."/>
            <person name="Alioto T."/>
            <person name="Gomez Garrido J."/>
        </authorList>
    </citation>
    <scope>NUCLEOTIDE SEQUENCE [LARGE SCALE GENOMIC DNA]</scope>
</reference>
<sequence>PWDKKASWTSNPYDFYYYSGFGPQWDMKRGNNKLEVPKNVEQERETIHPTFSQTNNEESKIEYEVEDEDVGESWRKS</sequence>
<dbReference type="PANTHER" id="PTHR34680:SF3">
    <property type="entry name" value="EXPRESSED PROTEIN"/>
    <property type="match status" value="1"/>
</dbReference>
<name>A0A8S0TKL4_OLEEU</name>
<dbReference type="AlphaFoldDB" id="A0A8S0TKL4"/>
<proteinExistence type="predicted"/>
<comment type="caution">
    <text evidence="2">The sequence shown here is derived from an EMBL/GenBank/DDBJ whole genome shotgun (WGS) entry which is preliminary data.</text>
</comment>
<organism evidence="2 3">
    <name type="scientific">Olea europaea subsp. europaea</name>
    <dbReference type="NCBI Taxonomy" id="158383"/>
    <lineage>
        <taxon>Eukaryota</taxon>
        <taxon>Viridiplantae</taxon>
        <taxon>Streptophyta</taxon>
        <taxon>Embryophyta</taxon>
        <taxon>Tracheophyta</taxon>
        <taxon>Spermatophyta</taxon>
        <taxon>Magnoliopsida</taxon>
        <taxon>eudicotyledons</taxon>
        <taxon>Gunneridae</taxon>
        <taxon>Pentapetalae</taxon>
        <taxon>asterids</taxon>
        <taxon>lamiids</taxon>
        <taxon>Lamiales</taxon>
        <taxon>Oleaceae</taxon>
        <taxon>Oleeae</taxon>
        <taxon>Olea</taxon>
    </lineage>
</organism>
<evidence type="ECO:0000256" key="1">
    <source>
        <dbReference type="SAM" id="MobiDB-lite"/>
    </source>
</evidence>
<dbReference type="OrthoDB" id="1752346at2759"/>
<evidence type="ECO:0000313" key="2">
    <source>
        <dbReference type="EMBL" id="CAA3003555.1"/>
    </source>
</evidence>
<evidence type="ECO:0000313" key="3">
    <source>
        <dbReference type="Proteomes" id="UP000594638"/>
    </source>
</evidence>
<feature type="region of interest" description="Disordered" evidence="1">
    <location>
        <begin position="40"/>
        <end position="77"/>
    </location>
</feature>
<accession>A0A8S0TKL4</accession>
<dbReference type="Proteomes" id="UP000594638">
    <property type="component" value="Unassembled WGS sequence"/>
</dbReference>
<protein>
    <submittedName>
        <fullName evidence="2">Uncharacterized protein</fullName>
    </submittedName>
</protein>
<gene>
    <name evidence="2" type="ORF">OLEA9_A115302</name>
</gene>